<protein>
    <submittedName>
        <fullName evidence="1">Uncharacterized protein DUF2024</fullName>
    </submittedName>
</protein>
<organism evidence="1 2">
    <name type="scientific">Ichthyenterobacterium magnum</name>
    <dbReference type="NCBI Taxonomy" id="1230530"/>
    <lineage>
        <taxon>Bacteria</taxon>
        <taxon>Pseudomonadati</taxon>
        <taxon>Bacteroidota</taxon>
        <taxon>Flavobacteriia</taxon>
        <taxon>Flavobacteriales</taxon>
        <taxon>Flavobacteriaceae</taxon>
        <taxon>Ichthyenterobacterium</taxon>
    </lineage>
</organism>
<dbReference type="OrthoDB" id="9795699at2"/>
<sequence>MNVSVWDTYVKRDDSITMHFDILVQSSVTDESIVFNFGKAYLKTKGITNPIITTKECRFCHIETAPKSVIDDIAKKGYSIIEMENCY</sequence>
<dbReference type="Proteomes" id="UP000284892">
    <property type="component" value="Unassembled WGS sequence"/>
</dbReference>
<proteinExistence type="predicted"/>
<accession>A0A420DUK9</accession>
<dbReference type="Gene3D" id="3.10.510.10">
    <property type="entry name" value="NE1680-like"/>
    <property type="match status" value="1"/>
</dbReference>
<dbReference type="AlphaFoldDB" id="A0A420DUK9"/>
<dbReference type="InterPro" id="IPR018592">
    <property type="entry name" value="DUF2024"/>
</dbReference>
<name>A0A420DUK9_9FLAO</name>
<dbReference type="SUPFAM" id="SSF160766">
    <property type="entry name" value="NE1680-like"/>
    <property type="match status" value="1"/>
</dbReference>
<evidence type="ECO:0000313" key="1">
    <source>
        <dbReference type="EMBL" id="RKE97956.1"/>
    </source>
</evidence>
<gene>
    <name evidence="1" type="ORF">BXY80_0021</name>
</gene>
<dbReference type="EMBL" id="RAQJ01000001">
    <property type="protein sequence ID" value="RKE97956.1"/>
    <property type="molecule type" value="Genomic_DNA"/>
</dbReference>
<dbReference type="InterPro" id="IPR023122">
    <property type="entry name" value="NE1680-like_sf"/>
</dbReference>
<evidence type="ECO:0000313" key="2">
    <source>
        <dbReference type="Proteomes" id="UP000284892"/>
    </source>
</evidence>
<keyword evidence="2" id="KW-1185">Reference proteome</keyword>
<reference evidence="1 2" key="1">
    <citation type="submission" date="2018-09" db="EMBL/GenBank/DDBJ databases">
        <title>Genomic Encyclopedia of Archaeal and Bacterial Type Strains, Phase II (KMG-II): from individual species to whole genera.</title>
        <authorList>
            <person name="Goeker M."/>
        </authorList>
    </citation>
    <scope>NUCLEOTIDE SEQUENCE [LARGE SCALE GENOMIC DNA]</scope>
    <source>
        <strain evidence="1 2">DSM 26283</strain>
    </source>
</reference>
<comment type="caution">
    <text evidence="1">The sequence shown here is derived from an EMBL/GenBank/DDBJ whole genome shotgun (WGS) entry which is preliminary data.</text>
</comment>
<dbReference type="Pfam" id="PF09630">
    <property type="entry name" value="DUF2024"/>
    <property type="match status" value="1"/>
</dbReference>
<dbReference type="RefSeq" id="WP_120199193.1">
    <property type="nucleotide sequence ID" value="NZ_RAQJ01000001.1"/>
</dbReference>